<comment type="caution">
    <text evidence="2">The sequence shown here is derived from an EMBL/GenBank/DDBJ whole genome shotgun (WGS) entry which is preliminary data.</text>
</comment>
<sequence length="634" mass="71028">MPRNATQTIPTDQLPTASTTTYYSIGLVKTIVLTPAPSATTTDLTTTIYDVTTLTSGSNLTSTVYTRTVTVNDIPVSTKTYTTTVNETVSTAATITVPALAGYTPLGAQLSSASARFITESDDDWAVQDEYWDKDAGFVAQDIICNRGWYATGMSCYFTVYTADFSSTATVRRDIPAQTLTRTRYVKRESATRTVWASPTSPSIAGAQKPTISTELTVTSRWATYEEATTVTSTATLQVHPSTVTAHAGCAPDNLINALTIRQYDDSVHVYPLDRLRVSTHDPVLEHFKHDHAGNLRDTRNHFANAIRDVKLPFSLQQVQLDFINDIDEAINEQRRSQPDLVYPRSHDPFSSSLRLLSANLRKMEIRVMADKSLFWPHDSSTAPSWPNLESLNVMFHIRSPSGSWYFQGPPGELKRDKGDYFQEHPTYPPLDDGDSDEEWHYASAEHPRRNLPTFRVVPINDMMEPFLESFAKAAANMPRLKDALLWAPLEFHPDDGEGEESDDEDEDVENDETEAEDNDERVDELTETIDPIAIALYPDDALAWGIAYVAPGGLAFDMGQDNSPSRQLWWRVGQWRPSKELHELFQKIGEAQASNALKEFWTDSQYGDGLVAREWFSGESFFRSVGKKYPAYF</sequence>
<dbReference type="EMBL" id="SWKV01000019">
    <property type="protein sequence ID" value="KAF3041659.1"/>
    <property type="molecule type" value="Genomic_DNA"/>
</dbReference>
<name>A0A9P4WU46_9PLEO</name>
<feature type="region of interest" description="Disordered" evidence="1">
    <location>
        <begin position="491"/>
        <end position="524"/>
    </location>
</feature>
<accession>A0A9P4WU46</accession>
<proteinExistence type="predicted"/>
<evidence type="ECO:0000313" key="3">
    <source>
        <dbReference type="Proteomes" id="UP000758155"/>
    </source>
</evidence>
<gene>
    <name evidence="2" type="ORF">E8E12_001666</name>
</gene>
<feature type="compositionally biased region" description="Acidic residues" evidence="1">
    <location>
        <begin position="497"/>
        <end position="524"/>
    </location>
</feature>
<evidence type="ECO:0000313" key="2">
    <source>
        <dbReference type="EMBL" id="KAF3041659.1"/>
    </source>
</evidence>
<reference evidence="2" key="1">
    <citation type="submission" date="2019-04" db="EMBL/GenBank/DDBJ databases">
        <title>Sequencing of skin fungus with MAO and IRED activity.</title>
        <authorList>
            <person name="Marsaioli A.J."/>
            <person name="Bonatto J.M.C."/>
            <person name="Reis Junior O."/>
        </authorList>
    </citation>
    <scope>NUCLEOTIDE SEQUENCE</scope>
    <source>
        <strain evidence="2">28M1</strain>
    </source>
</reference>
<keyword evidence="3" id="KW-1185">Reference proteome</keyword>
<dbReference type="OrthoDB" id="5985073at2759"/>
<evidence type="ECO:0000256" key="1">
    <source>
        <dbReference type="SAM" id="MobiDB-lite"/>
    </source>
</evidence>
<dbReference type="AlphaFoldDB" id="A0A9P4WU46"/>
<protein>
    <submittedName>
        <fullName evidence="2">Uncharacterized protein</fullName>
    </submittedName>
</protein>
<dbReference type="Proteomes" id="UP000758155">
    <property type="component" value="Unassembled WGS sequence"/>
</dbReference>
<organism evidence="2 3">
    <name type="scientific">Didymella heteroderae</name>
    <dbReference type="NCBI Taxonomy" id="1769908"/>
    <lineage>
        <taxon>Eukaryota</taxon>
        <taxon>Fungi</taxon>
        <taxon>Dikarya</taxon>
        <taxon>Ascomycota</taxon>
        <taxon>Pezizomycotina</taxon>
        <taxon>Dothideomycetes</taxon>
        <taxon>Pleosporomycetidae</taxon>
        <taxon>Pleosporales</taxon>
        <taxon>Pleosporineae</taxon>
        <taxon>Didymellaceae</taxon>
        <taxon>Didymella</taxon>
    </lineage>
</organism>